<proteinExistence type="predicted"/>
<name>A0A2A6C5F3_PRIPA</name>
<reference evidence="1" key="2">
    <citation type="submission" date="2022-06" db="UniProtKB">
        <authorList>
            <consortium name="EnsemblMetazoa"/>
        </authorList>
    </citation>
    <scope>IDENTIFICATION</scope>
    <source>
        <strain evidence="1">PS312</strain>
    </source>
</reference>
<keyword evidence="2" id="KW-1185">Reference proteome</keyword>
<protein>
    <submittedName>
        <fullName evidence="1">Uncharacterized protein</fullName>
    </submittedName>
</protein>
<sequence>MGRERREIDFITKAMDPNPQPWCVKFCIDKGLDFGPTHEYANIVLCSGLIAIIAYKPRFKEAYKTNLLPLLIVQLVLSFSNALIHSVPFAFCYFPKTWYLAITGLVSQIAYTFKPFFILHSLIRVPLVERYSYPGLIGSVLIPTCLSVIPIADYVLDMQLFSDQLVAGSITCGCGLVNLGISIYLIWSRQTGGSSFPLFMVVYEVLFSIPESIKLALILRFDAIEAYATMETLDDYAFYFTVLICSIVLFWQNRRQPRLANGKIEWDSFENQNVYV</sequence>
<accession>A0A2A6C5F3</accession>
<dbReference type="AlphaFoldDB" id="A0A2A6C5F3"/>
<dbReference type="Proteomes" id="UP000005239">
    <property type="component" value="Unassembled WGS sequence"/>
</dbReference>
<evidence type="ECO:0000313" key="1">
    <source>
        <dbReference type="EnsemblMetazoa" id="PPA34781.1"/>
    </source>
</evidence>
<dbReference type="EnsemblMetazoa" id="PPA34781.1">
    <property type="protein sequence ID" value="PPA34781.1"/>
    <property type="gene ID" value="WBGene00273150"/>
</dbReference>
<organism evidence="1 2">
    <name type="scientific">Pristionchus pacificus</name>
    <name type="common">Parasitic nematode worm</name>
    <dbReference type="NCBI Taxonomy" id="54126"/>
    <lineage>
        <taxon>Eukaryota</taxon>
        <taxon>Metazoa</taxon>
        <taxon>Ecdysozoa</taxon>
        <taxon>Nematoda</taxon>
        <taxon>Chromadorea</taxon>
        <taxon>Rhabditida</taxon>
        <taxon>Rhabditina</taxon>
        <taxon>Diplogasteromorpha</taxon>
        <taxon>Diplogasteroidea</taxon>
        <taxon>Neodiplogasteridae</taxon>
        <taxon>Pristionchus</taxon>
    </lineage>
</organism>
<evidence type="ECO:0000313" key="2">
    <source>
        <dbReference type="Proteomes" id="UP000005239"/>
    </source>
</evidence>
<gene>
    <name evidence="1" type="primary">WBGene00273150</name>
</gene>
<reference evidence="2" key="1">
    <citation type="journal article" date="2008" name="Nat. Genet.">
        <title>The Pristionchus pacificus genome provides a unique perspective on nematode lifestyle and parasitism.</title>
        <authorList>
            <person name="Dieterich C."/>
            <person name="Clifton S.W."/>
            <person name="Schuster L.N."/>
            <person name="Chinwalla A."/>
            <person name="Delehaunty K."/>
            <person name="Dinkelacker I."/>
            <person name="Fulton L."/>
            <person name="Fulton R."/>
            <person name="Godfrey J."/>
            <person name="Minx P."/>
            <person name="Mitreva M."/>
            <person name="Roeseler W."/>
            <person name="Tian H."/>
            <person name="Witte H."/>
            <person name="Yang S.P."/>
            <person name="Wilson R.K."/>
            <person name="Sommer R.J."/>
        </authorList>
    </citation>
    <scope>NUCLEOTIDE SEQUENCE [LARGE SCALE GENOMIC DNA]</scope>
    <source>
        <strain evidence="2">PS312</strain>
    </source>
</reference>
<accession>A0A8R1YLB8</accession>